<dbReference type="Proteomes" id="UP000198287">
    <property type="component" value="Unassembled WGS sequence"/>
</dbReference>
<proteinExistence type="predicted"/>
<gene>
    <name evidence="11" type="ORF">Fcan01_25778</name>
</gene>
<feature type="region of interest" description="Disordered" evidence="8">
    <location>
        <begin position="1045"/>
        <end position="1068"/>
    </location>
</feature>
<dbReference type="InterPro" id="IPR050951">
    <property type="entry name" value="Retrovirus_Pol_polyprotein"/>
</dbReference>
<dbReference type="EMBL" id="LNIX01000038">
    <property type="protein sequence ID" value="OXA39536.1"/>
    <property type="molecule type" value="Genomic_DNA"/>
</dbReference>
<dbReference type="GO" id="GO:0004519">
    <property type="term" value="F:endonuclease activity"/>
    <property type="evidence" value="ECO:0007669"/>
    <property type="project" value="UniProtKB-KW"/>
</dbReference>
<dbReference type="Gene3D" id="3.30.420.10">
    <property type="entry name" value="Ribonuclease H-like superfamily/Ribonuclease H"/>
    <property type="match status" value="1"/>
</dbReference>
<accession>A0A226D5N4</accession>
<dbReference type="GO" id="GO:0015074">
    <property type="term" value="P:DNA integration"/>
    <property type="evidence" value="ECO:0007669"/>
    <property type="project" value="InterPro"/>
</dbReference>
<dbReference type="STRING" id="158441.A0A226D5N4"/>
<keyword evidence="5" id="KW-0255">Endonuclease</keyword>
<evidence type="ECO:0000259" key="10">
    <source>
        <dbReference type="PROSITE" id="PS50994"/>
    </source>
</evidence>
<dbReference type="Gene3D" id="3.30.70.270">
    <property type="match status" value="2"/>
</dbReference>
<dbReference type="Pfam" id="PF00078">
    <property type="entry name" value="RVT_1"/>
    <property type="match status" value="1"/>
</dbReference>
<dbReference type="SUPFAM" id="SSF53098">
    <property type="entry name" value="Ribonuclease H-like"/>
    <property type="match status" value="1"/>
</dbReference>
<evidence type="ECO:0000256" key="8">
    <source>
        <dbReference type="SAM" id="MobiDB-lite"/>
    </source>
</evidence>
<feature type="domain" description="Integrase catalytic" evidence="10">
    <location>
        <begin position="667"/>
        <end position="827"/>
    </location>
</feature>
<dbReference type="GO" id="GO:0042575">
    <property type="term" value="C:DNA polymerase complex"/>
    <property type="evidence" value="ECO:0007669"/>
    <property type="project" value="UniProtKB-ARBA"/>
</dbReference>
<feature type="compositionally biased region" description="Polar residues" evidence="8">
    <location>
        <begin position="1054"/>
        <end position="1068"/>
    </location>
</feature>
<keyword evidence="7" id="KW-0695">RNA-directed DNA polymerase</keyword>
<evidence type="ECO:0000256" key="1">
    <source>
        <dbReference type="ARBA" id="ARBA00012493"/>
    </source>
</evidence>
<dbReference type="PANTHER" id="PTHR37984:SF5">
    <property type="entry name" value="PROTEIN NYNRIN-LIKE"/>
    <property type="match status" value="1"/>
</dbReference>
<name>A0A226D5N4_FOLCA</name>
<dbReference type="Gene3D" id="1.10.340.70">
    <property type="match status" value="1"/>
</dbReference>
<keyword evidence="2" id="KW-0808">Transferase</keyword>
<dbReference type="Gene3D" id="3.10.20.370">
    <property type="match status" value="1"/>
</dbReference>
<evidence type="ECO:0000259" key="9">
    <source>
        <dbReference type="PROSITE" id="PS50878"/>
    </source>
</evidence>
<dbReference type="OrthoDB" id="5978043at2759"/>
<dbReference type="FunFam" id="1.10.340.70:FF:000001">
    <property type="entry name" value="Retrovirus-related Pol polyprotein from transposon gypsy-like Protein"/>
    <property type="match status" value="1"/>
</dbReference>
<keyword evidence="12" id="KW-1185">Reference proteome</keyword>
<dbReference type="AlphaFoldDB" id="A0A226D5N4"/>
<dbReference type="EC" id="2.7.7.49" evidence="1"/>
<keyword evidence="3" id="KW-0548">Nucleotidyltransferase</keyword>
<dbReference type="CDD" id="cd01647">
    <property type="entry name" value="RT_LTR"/>
    <property type="match status" value="1"/>
</dbReference>
<dbReference type="PANTHER" id="PTHR37984">
    <property type="entry name" value="PROTEIN CBG26694"/>
    <property type="match status" value="1"/>
</dbReference>
<dbReference type="InterPro" id="IPR012337">
    <property type="entry name" value="RNaseH-like_sf"/>
</dbReference>
<dbReference type="InterPro" id="IPR036397">
    <property type="entry name" value="RNaseH_sf"/>
</dbReference>
<dbReference type="FunFam" id="3.30.420.10:FF:000032">
    <property type="entry name" value="Retrovirus-related Pol polyprotein from transposon 297-like Protein"/>
    <property type="match status" value="1"/>
</dbReference>
<comment type="caution">
    <text evidence="11">The sequence shown here is derived from an EMBL/GenBank/DDBJ whole genome shotgun (WGS) entry which is preliminary data.</text>
</comment>
<sequence>MLDNTEAFPSGTIRLKVTLESRSFFHDFAVMESSHHFLLGTDFQHHCGFAFDMCDLVWGFSDTFCKTRYPLKVVHTSAHTTHNLILLSDFEQDEIKELLKRFPDVIDAPLGRIKGHKHEEICRQVDDMLKLGVIRKTKSPYAHPILLREKPDGTFRFCVDFRHINKLTPNDSFPIPRIQDILRRLADAKYLSTMDAEKGYWQIAMEEKSKKYTAFCTERGLFEFNSMAFGLKNAGASYQRMMNELLEGLTNFCLVYLDDVIVFSKTFGDHKRHLEIVLKRFRDAGLTLKRSKCFFGKSWVEFLGHTVSENGIGMKADAVKAIQKISSDTIKTRKDLKGFLGMIGWYRHFIERFADLAEPLNELTSPKRKFKWSPKALQAFENLKSAIVSDLVLAHPLFGKPFIVRTDSSRTGMGAVLSQINDAGEEKVISFASKTVNPAQRNYSTSEQECLAVVWGLEKFREYLDGHEFILQTNNSALVYLDTMKNSNQRLMRWSWKLQEWSPYIQHIKGRDNVVADFFSRHSSPDNTQIEREGDYMYPPIRVCKLSLTCNLDRDVIRAHQEQCPGEMAANYAGPEFSTINGVVYKIMGNKTLPVIPTTLLPKFLAEFHDSPHSGHLGVEKTKRKISSRAFFTHMHKRISEYIRSCDICQRVKISNQKPPGLLQSSPTEAPWETLYTDLMGPYVKSHPGGYTHILVVIDGFSKWTEIFPLRNATAVAVGKVLEEQVFCHFGMPKTLVSDNGTSFTANIISYLCKQWQVQLKFTSPYHPQSNLTERENRTIKTMIRAYLDGQPHKNWPKYLPFFRFAINSSVQDSTGFSPAKILLNKELSVPFDISTQLSEAELTLLKSSIEKPQRDIIFDRAQEYSQLLSLVTDNLNRAKAKQKHDYDQRRRHDEFRVGDSVVIQSTIRSDKDKGVAAGLAPLYRPDIAQIHEVLSNLTYKIIFEDGTIYGPIHIQRLRRYIHRDADPSAPPQLSPATEPSPPCEVPLTPFPLFHYDDIQRDALSRGRIGSTAAHSPQYPLNTTTCTLGVQDDRCDHTANPELNVEADSENRDTSPTASCSKTVAQCN</sequence>
<evidence type="ECO:0000256" key="5">
    <source>
        <dbReference type="ARBA" id="ARBA00022759"/>
    </source>
</evidence>
<dbReference type="Pfam" id="PF00665">
    <property type="entry name" value="rve"/>
    <property type="match status" value="1"/>
</dbReference>
<evidence type="ECO:0000256" key="6">
    <source>
        <dbReference type="ARBA" id="ARBA00022801"/>
    </source>
</evidence>
<dbReference type="CDD" id="cd09274">
    <property type="entry name" value="RNase_HI_RT_Ty3"/>
    <property type="match status" value="1"/>
</dbReference>
<dbReference type="Gene3D" id="3.10.10.10">
    <property type="entry name" value="HIV Type 1 Reverse Transcriptase, subunit A, domain 1"/>
    <property type="match status" value="1"/>
</dbReference>
<dbReference type="GO" id="GO:0003676">
    <property type="term" value="F:nucleic acid binding"/>
    <property type="evidence" value="ECO:0007669"/>
    <property type="project" value="InterPro"/>
</dbReference>
<feature type="domain" description="Reverse transcriptase" evidence="9">
    <location>
        <begin position="129"/>
        <end position="307"/>
    </location>
</feature>
<dbReference type="InterPro" id="IPR043128">
    <property type="entry name" value="Rev_trsase/Diguanyl_cyclase"/>
</dbReference>
<dbReference type="InterPro" id="IPR000477">
    <property type="entry name" value="RT_dom"/>
</dbReference>
<reference evidence="11 12" key="1">
    <citation type="submission" date="2015-12" db="EMBL/GenBank/DDBJ databases">
        <title>The genome of Folsomia candida.</title>
        <authorList>
            <person name="Faddeeva A."/>
            <person name="Derks M.F."/>
            <person name="Anvar Y."/>
            <person name="Smit S."/>
            <person name="Van Straalen N."/>
            <person name="Roelofs D."/>
        </authorList>
    </citation>
    <scope>NUCLEOTIDE SEQUENCE [LARGE SCALE GENOMIC DNA]</scope>
    <source>
        <strain evidence="11 12">VU population</strain>
        <tissue evidence="11">Whole body</tissue>
    </source>
</reference>
<evidence type="ECO:0000256" key="7">
    <source>
        <dbReference type="ARBA" id="ARBA00022918"/>
    </source>
</evidence>
<dbReference type="InterPro" id="IPR041373">
    <property type="entry name" value="RT_RNaseH"/>
</dbReference>
<dbReference type="PROSITE" id="PS50878">
    <property type="entry name" value="RT_POL"/>
    <property type="match status" value="1"/>
</dbReference>
<dbReference type="Pfam" id="PF17921">
    <property type="entry name" value="Integrase_H2C2"/>
    <property type="match status" value="1"/>
</dbReference>
<dbReference type="InterPro" id="IPR043502">
    <property type="entry name" value="DNA/RNA_pol_sf"/>
</dbReference>
<keyword evidence="4" id="KW-0540">Nuclease</keyword>
<dbReference type="Pfam" id="PF17917">
    <property type="entry name" value="RT_RNaseH"/>
    <property type="match status" value="1"/>
</dbReference>
<dbReference type="OMA" id="PRNCARE"/>
<dbReference type="SUPFAM" id="SSF56672">
    <property type="entry name" value="DNA/RNA polymerases"/>
    <property type="match status" value="1"/>
</dbReference>
<protein>
    <recommendedName>
        <fullName evidence="1">RNA-directed DNA polymerase</fullName>
        <ecNumber evidence="1">2.7.7.49</ecNumber>
    </recommendedName>
</protein>
<evidence type="ECO:0000313" key="12">
    <source>
        <dbReference type="Proteomes" id="UP000198287"/>
    </source>
</evidence>
<dbReference type="FunFam" id="3.10.20.370:FF:000001">
    <property type="entry name" value="Retrovirus-related Pol polyprotein from transposon 17.6-like protein"/>
    <property type="match status" value="1"/>
</dbReference>
<keyword evidence="6" id="KW-0378">Hydrolase</keyword>
<dbReference type="FunFam" id="3.30.70.270:FF:000020">
    <property type="entry name" value="Transposon Tf2-6 polyprotein-like Protein"/>
    <property type="match status" value="1"/>
</dbReference>
<dbReference type="PROSITE" id="PS50994">
    <property type="entry name" value="INTEGRASE"/>
    <property type="match status" value="1"/>
</dbReference>
<dbReference type="GO" id="GO:0016787">
    <property type="term" value="F:hydrolase activity"/>
    <property type="evidence" value="ECO:0007669"/>
    <property type="project" value="UniProtKB-KW"/>
</dbReference>
<evidence type="ECO:0000256" key="4">
    <source>
        <dbReference type="ARBA" id="ARBA00022722"/>
    </source>
</evidence>
<dbReference type="InterPro" id="IPR001584">
    <property type="entry name" value="Integrase_cat-core"/>
</dbReference>
<evidence type="ECO:0000256" key="2">
    <source>
        <dbReference type="ARBA" id="ARBA00022679"/>
    </source>
</evidence>
<evidence type="ECO:0000313" key="11">
    <source>
        <dbReference type="EMBL" id="OXA39536.1"/>
    </source>
</evidence>
<evidence type="ECO:0000256" key="3">
    <source>
        <dbReference type="ARBA" id="ARBA00022695"/>
    </source>
</evidence>
<dbReference type="GO" id="GO:0003964">
    <property type="term" value="F:RNA-directed DNA polymerase activity"/>
    <property type="evidence" value="ECO:0007669"/>
    <property type="project" value="UniProtKB-KW"/>
</dbReference>
<organism evidence="11 12">
    <name type="scientific">Folsomia candida</name>
    <name type="common">Springtail</name>
    <dbReference type="NCBI Taxonomy" id="158441"/>
    <lineage>
        <taxon>Eukaryota</taxon>
        <taxon>Metazoa</taxon>
        <taxon>Ecdysozoa</taxon>
        <taxon>Arthropoda</taxon>
        <taxon>Hexapoda</taxon>
        <taxon>Collembola</taxon>
        <taxon>Entomobryomorpha</taxon>
        <taxon>Isotomoidea</taxon>
        <taxon>Isotomidae</taxon>
        <taxon>Proisotominae</taxon>
        <taxon>Folsomia</taxon>
    </lineage>
</organism>
<dbReference type="InterPro" id="IPR041588">
    <property type="entry name" value="Integrase_H2C2"/>
</dbReference>